<gene>
    <name evidence="1" type="ORF">TraAM80_09591</name>
</gene>
<dbReference type="GeneID" id="40333524"/>
<sequence length="103" mass="11330">VLCDEACVACALLRCGQCVVLPSLFAALDLRTCVSLSRLGRMALRLRLLACLWGPHGQDWECGVPGVVFELLLAQCERLPPRKRWRRGGGRIQAAMAALLLWA</sequence>
<name>A0A3R7KLK7_TRYRA</name>
<dbReference type="AlphaFoldDB" id="A0A3R7KLK7"/>
<dbReference type="RefSeq" id="XP_029233880.1">
    <property type="nucleotide sequence ID" value="XM_029386266.1"/>
</dbReference>
<feature type="non-terminal residue" evidence="1">
    <location>
        <position position="1"/>
    </location>
</feature>
<dbReference type="Proteomes" id="UP000283634">
    <property type="component" value="Unassembled WGS sequence"/>
</dbReference>
<protein>
    <submittedName>
        <fullName evidence="1">Uncharacterized protein</fullName>
    </submittedName>
</protein>
<evidence type="ECO:0000313" key="1">
    <source>
        <dbReference type="EMBL" id="RNE96895.1"/>
    </source>
</evidence>
<accession>A0A3R7KLK7</accession>
<evidence type="ECO:0000313" key="2">
    <source>
        <dbReference type="Proteomes" id="UP000283634"/>
    </source>
</evidence>
<dbReference type="EMBL" id="MKGL01000629">
    <property type="protein sequence ID" value="RNE96895.1"/>
    <property type="molecule type" value="Genomic_DNA"/>
</dbReference>
<comment type="caution">
    <text evidence="1">The sequence shown here is derived from an EMBL/GenBank/DDBJ whole genome shotgun (WGS) entry which is preliminary data.</text>
</comment>
<organism evidence="1 2">
    <name type="scientific">Trypanosoma rangeli</name>
    <dbReference type="NCBI Taxonomy" id="5698"/>
    <lineage>
        <taxon>Eukaryota</taxon>
        <taxon>Discoba</taxon>
        <taxon>Euglenozoa</taxon>
        <taxon>Kinetoplastea</taxon>
        <taxon>Metakinetoplastina</taxon>
        <taxon>Trypanosomatida</taxon>
        <taxon>Trypanosomatidae</taxon>
        <taxon>Trypanosoma</taxon>
        <taxon>Herpetosoma</taxon>
    </lineage>
</organism>
<reference evidence="1 2" key="1">
    <citation type="journal article" date="2018" name="BMC Genomics">
        <title>Genomic comparison of Trypanosoma conorhini and Trypanosoma rangeli to Trypanosoma cruzi strains of high and low virulence.</title>
        <authorList>
            <person name="Bradwell K.R."/>
            <person name="Koparde V.N."/>
            <person name="Matveyev A.V."/>
            <person name="Serrano M.G."/>
            <person name="Alves J.M."/>
            <person name="Parikh H."/>
            <person name="Huang B."/>
            <person name="Lee V."/>
            <person name="Espinosa-Alvarez O."/>
            <person name="Ortiz P.A."/>
            <person name="Costa-Martins A.G."/>
            <person name="Teixeira M.M."/>
            <person name="Buck G.A."/>
        </authorList>
    </citation>
    <scope>NUCLEOTIDE SEQUENCE [LARGE SCALE GENOMIC DNA]</scope>
    <source>
        <strain evidence="1 2">AM80</strain>
    </source>
</reference>
<proteinExistence type="predicted"/>
<keyword evidence="2" id="KW-1185">Reference proteome</keyword>